<dbReference type="AlphaFoldDB" id="A0A1H8KV39"/>
<reference evidence="6 7" key="1">
    <citation type="submission" date="2016-10" db="EMBL/GenBank/DDBJ databases">
        <authorList>
            <person name="de Groot N.N."/>
        </authorList>
    </citation>
    <scope>NUCLEOTIDE SEQUENCE [LARGE SCALE GENOMIC DNA]</scope>
    <source>
        <strain evidence="6 7">DSM 8512</strain>
    </source>
</reference>
<evidence type="ECO:0000256" key="3">
    <source>
        <dbReference type="ARBA" id="ARBA00023004"/>
    </source>
</evidence>
<keyword evidence="7" id="KW-1185">Reference proteome</keyword>
<dbReference type="Pfam" id="PF00034">
    <property type="entry name" value="Cytochrom_C"/>
    <property type="match status" value="1"/>
</dbReference>
<feature type="domain" description="Cytochrome c" evidence="5">
    <location>
        <begin position="47"/>
        <end position="148"/>
    </location>
</feature>
<dbReference type="GO" id="GO:0046872">
    <property type="term" value="F:metal ion binding"/>
    <property type="evidence" value="ECO:0007669"/>
    <property type="project" value="UniProtKB-KW"/>
</dbReference>
<dbReference type="Gene3D" id="1.10.760.10">
    <property type="entry name" value="Cytochrome c-like domain"/>
    <property type="match status" value="1"/>
</dbReference>
<keyword evidence="2 4" id="KW-0479">Metal-binding</keyword>
<evidence type="ECO:0000256" key="2">
    <source>
        <dbReference type="ARBA" id="ARBA00022723"/>
    </source>
</evidence>
<name>A0A1H8KV39_9RHOB</name>
<proteinExistence type="predicted"/>
<evidence type="ECO:0000259" key="5">
    <source>
        <dbReference type="PROSITE" id="PS51007"/>
    </source>
</evidence>
<dbReference type="EMBL" id="FODE01000025">
    <property type="protein sequence ID" value="SEN96790.1"/>
    <property type="molecule type" value="Genomic_DNA"/>
</dbReference>
<evidence type="ECO:0000313" key="6">
    <source>
        <dbReference type="EMBL" id="SEN96790.1"/>
    </source>
</evidence>
<accession>A0A1H8KV39</accession>
<dbReference type="GO" id="GO:0020037">
    <property type="term" value="F:heme binding"/>
    <property type="evidence" value="ECO:0007669"/>
    <property type="project" value="InterPro"/>
</dbReference>
<dbReference type="GO" id="GO:0009055">
    <property type="term" value="F:electron transfer activity"/>
    <property type="evidence" value="ECO:0007669"/>
    <property type="project" value="InterPro"/>
</dbReference>
<keyword evidence="3 4" id="KW-0408">Iron</keyword>
<dbReference type="STRING" id="34002.SAMN04489859_102513"/>
<protein>
    <submittedName>
        <fullName evidence="6">Cytochrome c, mono-and diheme variants</fullName>
    </submittedName>
</protein>
<dbReference type="Proteomes" id="UP000199054">
    <property type="component" value="Unassembled WGS sequence"/>
</dbReference>
<dbReference type="InterPro" id="IPR036909">
    <property type="entry name" value="Cyt_c-like_dom_sf"/>
</dbReference>
<dbReference type="SUPFAM" id="SSF46626">
    <property type="entry name" value="Cytochrome c"/>
    <property type="match status" value="1"/>
</dbReference>
<dbReference type="PANTHER" id="PTHR35008:SF4">
    <property type="entry name" value="BLL4482 PROTEIN"/>
    <property type="match status" value="1"/>
</dbReference>
<evidence type="ECO:0000313" key="7">
    <source>
        <dbReference type="Proteomes" id="UP000199054"/>
    </source>
</evidence>
<keyword evidence="1 4" id="KW-0349">Heme</keyword>
<organism evidence="6 7">
    <name type="scientific">Paracoccus alcaliphilus</name>
    <dbReference type="NCBI Taxonomy" id="34002"/>
    <lineage>
        <taxon>Bacteria</taxon>
        <taxon>Pseudomonadati</taxon>
        <taxon>Pseudomonadota</taxon>
        <taxon>Alphaproteobacteria</taxon>
        <taxon>Rhodobacterales</taxon>
        <taxon>Paracoccaceae</taxon>
        <taxon>Paracoccus</taxon>
    </lineage>
</organism>
<dbReference type="PANTHER" id="PTHR35008">
    <property type="entry name" value="BLL4482 PROTEIN-RELATED"/>
    <property type="match status" value="1"/>
</dbReference>
<dbReference type="PROSITE" id="PS51007">
    <property type="entry name" value="CYTC"/>
    <property type="match status" value="1"/>
</dbReference>
<evidence type="ECO:0000256" key="1">
    <source>
        <dbReference type="ARBA" id="ARBA00022617"/>
    </source>
</evidence>
<dbReference type="InterPro" id="IPR009056">
    <property type="entry name" value="Cyt_c-like_dom"/>
</dbReference>
<dbReference type="InterPro" id="IPR051459">
    <property type="entry name" value="Cytochrome_c-type_DH"/>
</dbReference>
<gene>
    <name evidence="6" type="ORF">SAMN04489859_102513</name>
</gene>
<sequence length="166" mass="18021">MAGSWRRRAHRMPVKPILPDLLLLPALSALIGLMPLPAAAFLHASETDTGAGRALYVEHCAACHGVDLEGQPDWRSSDANGLYPAPPHDETGHTWHHDDAMLIDYITRGGQAVLDDMDVTFTSGMPGFGSVLDQSEIEAILDYIKSTWPQHIRDAQAQRSNAASAD</sequence>
<evidence type="ECO:0000256" key="4">
    <source>
        <dbReference type="PROSITE-ProRule" id="PRU00433"/>
    </source>
</evidence>